<evidence type="ECO:0000256" key="1">
    <source>
        <dbReference type="SAM" id="Phobius"/>
    </source>
</evidence>
<protein>
    <submittedName>
        <fullName evidence="2">Uncharacterized protein</fullName>
    </submittedName>
</protein>
<accession>A0AAD4QZJ6</accession>
<reference evidence="2" key="1">
    <citation type="submission" date="2022-01" db="EMBL/GenBank/DDBJ databases">
        <title>Genome Sequence Resource for Two Populations of Ditylenchus destructor, the Migratory Endoparasitic Phytonematode.</title>
        <authorList>
            <person name="Zhang H."/>
            <person name="Lin R."/>
            <person name="Xie B."/>
        </authorList>
    </citation>
    <scope>NUCLEOTIDE SEQUENCE</scope>
    <source>
        <strain evidence="2">BazhouSP</strain>
    </source>
</reference>
<organism evidence="2 3">
    <name type="scientific">Ditylenchus destructor</name>
    <dbReference type="NCBI Taxonomy" id="166010"/>
    <lineage>
        <taxon>Eukaryota</taxon>
        <taxon>Metazoa</taxon>
        <taxon>Ecdysozoa</taxon>
        <taxon>Nematoda</taxon>
        <taxon>Chromadorea</taxon>
        <taxon>Rhabditida</taxon>
        <taxon>Tylenchina</taxon>
        <taxon>Tylenchomorpha</taxon>
        <taxon>Sphaerularioidea</taxon>
        <taxon>Anguinidae</taxon>
        <taxon>Anguininae</taxon>
        <taxon>Ditylenchus</taxon>
    </lineage>
</organism>
<feature type="transmembrane region" description="Helical" evidence="1">
    <location>
        <begin position="6"/>
        <end position="26"/>
    </location>
</feature>
<evidence type="ECO:0000313" key="3">
    <source>
        <dbReference type="Proteomes" id="UP001201812"/>
    </source>
</evidence>
<proteinExistence type="predicted"/>
<name>A0AAD4QZJ6_9BILA</name>
<dbReference type="AlphaFoldDB" id="A0AAD4QZJ6"/>
<keyword evidence="1" id="KW-1133">Transmembrane helix</keyword>
<gene>
    <name evidence="2" type="ORF">DdX_16822</name>
</gene>
<sequence length="197" mass="22245">MECYSIYFSITFCVTILNGVSLADIFSDIRPIGILGDIRPIGLLMRLKYITPDLDDTEDSRYDLPDNFQKMASELDQKILIHMSGFDQDIRGNSTTLTAETTEDNMKQLYEKDMHTPVSYINATLPRPVAKIDMPSFVATAVVLLMVVVLTLLALWIFLLTLNAAGLLCSFDNNNNNCILRTPRPSYADFSDEINRF</sequence>
<evidence type="ECO:0000313" key="2">
    <source>
        <dbReference type="EMBL" id="KAI1700254.1"/>
    </source>
</evidence>
<keyword evidence="1" id="KW-0472">Membrane</keyword>
<dbReference type="EMBL" id="JAKKPZ010000151">
    <property type="protein sequence ID" value="KAI1700254.1"/>
    <property type="molecule type" value="Genomic_DNA"/>
</dbReference>
<keyword evidence="3" id="KW-1185">Reference proteome</keyword>
<dbReference type="Proteomes" id="UP001201812">
    <property type="component" value="Unassembled WGS sequence"/>
</dbReference>
<comment type="caution">
    <text evidence="2">The sequence shown here is derived from an EMBL/GenBank/DDBJ whole genome shotgun (WGS) entry which is preliminary data.</text>
</comment>
<keyword evidence="1" id="KW-0812">Transmembrane</keyword>
<feature type="transmembrane region" description="Helical" evidence="1">
    <location>
        <begin position="137"/>
        <end position="158"/>
    </location>
</feature>